<keyword evidence="2" id="KW-1185">Reference proteome</keyword>
<evidence type="ECO:0000313" key="2">
    <source>
        <dbReference type="Proteomes" id="UP000326907"/>
    </source>
</evidence>
<dbReference type="AlphaFoldDB" id="A0A5N5EDN2"/>
<reference evidence="1 2" key="1">
    <citation type="submission" date="2019-09" db="EMBL/GenBank/DDBJ databases">
        <authorList>
            <person name="Liu P."/>
        </authorList>
    </citation>
    <scope>NUCLEOTIDE SEQUENCE [LARGE SCALE GENOMIC DNA]</scope>
    <source>
        <strain evidence="1 2">TRM68085</strain>
    </source>
</reference>
<comment type="caution">
    <text evidence="1">The sequence shown here is derived from an EMBL/GenBank/DDBJ whole genome shotgun (WGS) entry which is preliminary data.</text>
</comment>
<dbReference type="RefSeq" id="WP_151514063.1">
    <property type="nucleotide sequence ID" value="NZ_VYUA01000079.1"/>
</dbReference>
<name>A0A5N5EDN2_9ACTN</name>
<proteinExistence type="predicted"/>
<dbReference type="EMBL" id="VYUA01000079">
    <property type="protein sequence ID" value="KAB2587681.1"/>
    <property type="molecule type" value="Genomic_DNA"/>
</dbReference>
<sequence length="195" mass="21886">MREKRIIMTTVDDWKNSTVSEGSIVRVRPEQGAKIGLLRLPGGFFCARVRKLDYEAGTVRITLCKQETAEPLTGKDAGVGSDYPVRYPPEEWLQEWLQEQGVEAHSELTVTVDLTDLNLMKVIEEDEWPWNGLCVDDYVELVWDGAPWMGTVVGLDPTKQTITLKRSSPMGTVEQEFPMSKAHSHLRDNNGPLGG</sequence>
<dbReference type="Proteomes" id="UP000326907">
    <property type="component" value="Unassembled WGS sequence"/>
</dbReference>
<gene>
    <name evidence="1" type="ORF">F5983_36605</name>
</gene>
<protein>
    <submittedName>
        <fullName evidence="1">Uncharacterized protein</fullName>
    </submittedName>
</protein>
<accession>A0A5N5EDN2</accession>
<evidence type="ECO:0000313" key="1">
    <source>
        <dbReference type="EMBL" id="KAB2587681.1"/>
    </source>
</evidence>
<organism evidence="1 2">
    <name type="scientific">Streptomyces arboris</name>
    <dbReference type="NCBI Taxonomy" id="2600619"/>
    <lineage>
        <taxon>Bacteria</taxon>
        <taxon>Bacillati</taxon>
        <taxon>Actinomycetota</taxon>
        <taxon>Actinomycetes</taxon>
        <taxon>Kitasatosporales</taxon>
        <taxon>Streptomycetaceae</taxon>
        <taxon>Streptomyces</taxon>
    </lineage>
</organism>